<dbReference type="InterPro" id="IPR021508">
    <property type="entry name" value="Gp17-like"/>
</dbReference>
<protein>
    <submittedName>
        <fullName evidence="1">DUF3168 domain-containing protein</fullName>
    </submittedName>
</protein>
<comment type="caution">
    <text evidence="1">The sequence shown here is derived from an EMBL/GenBank/DDBJ whole genome shotgun (WGS) entry which is preliminary data.</text>
</comment>
<reference evidence="1 2" key="1">
    <citation type="submission" date="2019-01" db="EMBL/GenBank/DDBJ databases">
        <title>The draft genome of Rhizobium sp. 24NR.</title>
        <authorList>
            <person name="Liu L."/>
            <person name="Liang L."/>
            <person name="Shi S."/>
            <person name="Xu L."/>
            <person name="Wang X."/>
            <person name="Li L."/>
            <person name="Zhang X."/>
        </authorList>
    </citation>
    <scope>NUCLEOTIDE SEQUENCE [LARGE SCALE GENOMIC DNA]</scope>
    <source>
        <strain evidence="1 2">24NR</strain>
    </source>
</reference>
<dbReference type="InterPro" id="IPR053745">
    <property type="entry name" value="Viral_Tail_Comp_sf"/>
</dbReference>
<dbReference type="RefSeq" id="WP_128444889.1">
    <property type="nucleotide sequence ID" value="NZ_SBIP01000004.1"/>
</dbReference>
<dbReference type="Pfam" id="PF11367">
    <property type="entry name" value="Tail_completion_gp17"/>
    <property type="match status" value="1"/>
</dbReference>
<dbReference type="OrthoDB" id="7630456at2"/>
<gene>
    <name evidence="1" type="ORF">EPK99_20340</name>
</gene>
<dbReference type="EMBL" id="SBIP01000004">
    <property type="protein sequence ID" value="RWX76011.1"/>
    <property type="molecule type" value="Genomic_DNA"/>
</dbReference>
<keyword evidence="2" id="KW-1185">Reference proteome</keyword>
<sequence length="134" mass="14855">MKSAQSLLAALFQRLSSDAALVAMLGADGVRDRLLPRPSLPCIVFGDMETRDISADDGKLDEHVLTLEVWSDGEGRRQGQEVAGRVHTLLHEADLDLDLGDTVLVNLQVTSLRTRREPKTKYYLAEVRLRAVTE</sequence>
<dbReference type="Gene3D" id="3.30.2000.30">
    <property type="match status" value="1"/>
</dbReference>
<evidence type="ECO:0000313" key="1">
    <source>
        <dbReference type="EMBL" id="RWX76011.1"/>
    </source>
</evidence>
<dbReference type="AlphaFoldDB" id="A0A444LDV3"/>
<name>A0A444LDV3_9HYPH</name>
<proteinExistence type="predicted"/>
<dbReference type="Proteomes" id="UP000287687">
    <property type="component" value="Unassembled WGS sequence"/>
</dbReference>
<accession>A0A444LDV3</accession>
<evidence type="ECO:0000313" key="2">
    <source>
        <dbReference type="Proteomes" id="UP000287687"/>
    </source>
</evidence>
<organism evidence="1 2">
    <name type="scientific">Neorhizobium lilium</name>
    <dbReference type="NCBI Taxonomy" id="2503024"/>
    <lineage>
        <taxon>Bacteria</taxon>
        <taxon>Pseudomonadati</taxon>
        <taxon>Pseudomonadota</taxon>
        <taxon>Alphaproteobacteria</taxon>
        <taxon>Hyphomicrobiales</taxon>
        <taxon>Rhizobiaceae</taxon>
        <taxon>Rhizobium/Agrobacterium group</taxon>
        <taxon>Neorhizobium</taxon>
    </lineage>
</organism>